<evidence type="ECO:0000313" key="2">
    <source>
        <dbReference type="EnsemblMetazoa" id="AMAM006316-PA"/>
    </source>
</evidence>
<reference evidence="3" key="1">
    <citation type="submission" date="2013-09" db="EMBL/GenBank/DDBJ databases">
        <title>The Genome Sequence of Anopheles maculatus species B.</title>
        <authorList>
            <consortium name="The Broad Institute Genomics Platform"/>
            <person name="Neafsey D.E."/>
            <person name="Besansky N."/>
            <person name="Howell P."/>
            <person name="Walton C."/>
            <person name="Young S.K."/>
            <person name="Zeng Q."/>
            <person name="Gargeya S."/>
            <person name="Fitzgerald M."/>
            <person name="Haas B."/>
            <person name="Abouelleil A."/>
            <person name="Allen A.W."/>
            <person name="Alvarado L."/>
            <person name="Arachchi H.M."/>
            <person name="Berlin A.M."/>
            <person name="Chapman S.B."/>
            <person name="Gainer-Dewar J."/>
            <person name="Goldberg J."/>
            <person name="Griggs A."/>
            <person name="Gujja S."/>
            <person name="Hansen M."/>
            <person name="Howarth C."/>
            <person name="Imamovic A."/>
            <person name="Ireland A."/>
            <person name="Larimer J."/>
            <person name="McCowan C."/>
            <person name="Murphy C."/>
            <person name="Pearson M."/>
            <person name="Poon T.W."/>
            <person name="Priest M."/>
            <person name="Roberts A."/>
            <person name="Saif S."/>
            <person name="Shea T."/>
            <person name="Sisk P."/>
            <person name="Sykes S."/>
            <person name="Wortman J."/>
            <person name="Nusbaum C."/>
            <person name="Birren B."/>
        </authorList>
    </citation>
    <scope>NUCLEOTIDE SEQUENCE [LARGE SCALE GENOMIC DNA]</scope>
    <source>
        <strain evidence="3">maculatus3</strain>
    </source>
</reference>
<dbReference type="VEuPathDB" id="VectorBase:AMAM006316"/>
<proteinExistence type="predicted"/>
<dbReference type="EnsemblMetazoa" id="AMAM006316-RA">
    <property type="protein sequence ID" value="AMAM006316-PA"/>
    <property type="gene ID" value="AMAM006316"/>
</dbReference>
<keyword evidence="3" id="KW-1185">Reference proteome</keyword>
<name>A0A182SGH9_9DIPT</name>
<organism evidence="2 3">
    <name type="scientific">Anopheles maculatus</name>
    <dbReference type="NCBI Taxonomy" id="74869"/>
    <lineage>
        <taxon>Eukaryota</taxon>
        <taxon>Metazoa</taxon>
        <taxon>Ecdysozoa</taxon>
        <taxon>Arthropoda</taxon>
        <taxon>Hexapoda</taxon>
        <taxon>Insecta</taxon>
        <taxon>Pterygota</taxon>
        <taxon>Neoptera</taxon>
        <taxon>Endopterygota</taxon>
        <taxon>Diptera</taxon>
        <taxon>Nematocera</taxon>
        <taxon>Culicoidea</taxon>
        <taxon>Culicidae</taxon>
        <taxon>Anophelinae</taxon>
        <taxon>Anopheles</taxon>
        <taxon>Anopheles maculatus group</taxon>
    </lineage>
</organism>
<evidence type="ECO:0000313" key="3">
    <source>
        <dbReference type="Proteomes" id="UP000075901"/>
    </source>
</evidence>
<reference evidence="2" key="2">
    <citation type="submission" date="2020-05" db="UniProtKB">
        <authorList>
            <consortium name="EnsemblMetazoa"/>
        </authorList>
    </citation>
    <scope>IDENTIFICATION</scope>
    <source>
        <strain evidence="2">maculatus3</strain>
    </source>
</reference>
<accession>A0A182SGH9</accession>
<evidence type="ECO:0000256" key="1">
    <source>
        <dbReference type="SAM" id="MobiDB-lite"/>
    </source>
</evidence>
<dbReference type="Proteomes" id="UP000075901">
    <property type="component" value="Unassembled WGS sequence"/>
</dbReference>
<feature type="region of interest" description="Disordered" evidence="1">
    <location>
        <begin position="1"/>
        <end position="30"/>
    </location>
</feature>
<sequence length="161" mass="18249">MYAPNQPYGGGGYQPVMVQPGMPGHPPPAMGQPVPVGSVMVRKSVQINPEERFVRRPMMVEFGSIVSVAESASGMDENVHGQKEQTNRCPVDCEREKNARSTYDRARFVIRFLEDKMFDLGRQLHFRQGKASIRRMLRFIPGVRKSAKAKGYEHLITDEER</sequence>
<dbReference type="AlphaFoldDB" id="A0A182SGH9"/>
<protein>
    <submittedName>
        <fullName evidence="2">Uncharacterized protein</fullName>
    </submittedName>
</protein>